<dbReference type="InterPro" id="IPR011010">
    <property type="entry name" value="DNA_brk_join_enz"/>
</dbReference>
<evidence type="ECO:0000313" key="5">
    <source>
        <dbReference type="Proteomes" id="UP000701702"/>
    </source>
</evidence>
<keyword evidence="2" id="KW-0233">DNA recombination</keyword>
<dbReference type="InterPro" id="IPR013762">
    <property type="entry name" value="Integrase-like_cat_sf"/>
</dbReference>
<evidence type="ECO:0000313" key="4">
    <source>
        <dbReference type="EMBL" id="CAG9187710.1"/>
    </source>
</evidence>
<dbReference type="PANTHER" id="PTHR30349">
    <property type="entry name" value="PHAGE INTEGRASE-RELATED"/>
    <property type="match status" value="1"/>
</dbReference>
<keyword evidence="1" id="KW-0229">DNA integration</keyword>
<dbReference type="RefSeq" id="WP_253074915.1">
    <property type="nucleotide sequence ID" value="NZ_CAJZAF010000099.1"/>
</dbReference>
<sequence>MRLGEARNLELQDVDLTEAILTIRGAKLGKTRLIPLHASTCKVLADYITRREHHWSGRPVSSYLFVSNWGNRMDAGAIHRTFYSLSRQIGLRGASDSRGPRLHDMRHVFATNALVRWYKSGDDPERRLPILSAYLGHAHVADTQWYLSGSPELMREAMRRLEQLWEGRP</sequence>
<dbReference type="EMBL" id="CAJZAF010000099">
    <property type="protein sequence ID" value="CAG9187710.1"/>
    <property type="molecule type" value="Genomic_DNA"/>
</dbReference>
<evidence type="ECO:0000256" key="2">
    <source>
        <dbReference type="ARBA" id="ARBA00023172"/>
    </source>
</evidence>
<dbReference type="Pfam" id="PF00589">
    <property type="entry name" value="Phage_integrase"/>
    <property type="match status" value="1"/>
</dbReference>
<dbReference type="SUPFAM" id="SSF56349">
    <property type="entry name" value="DNA breaking-rejoining enzymes"/>
    <property type="match status" value="1"/>
</dbReference>
<dbReference type="PROSITE" id="PS51898">
    <property type="entry name" value="TYR_RECOMBINASE"/>
    <property type="match status" value="1"/>
</dbReference>
<evidence type="ECO:0000256" key="1">
    <source>
        <dbReference type="ARBA" id="ARBA00022908"/>
    </source>
</evidence>
<organism evidence="4 5">
    <name type="scientific">Cupriavidus pinatubonensis</name>
    <dbReference type="NCBI Taxonomy" id="248026"/>
    <lineage>
        <taxon>Bacteria</taxon>
        <taxon>Pseudomonadati</taxon>
        <taxon>Pseudomonadota</taxon>
        <taxon>Betaproteobacteria</taxon>
        <taxon>Burkholderiales</taxon>
        <taxon>Burkholderiaceae</taxon>
        <taxon>Cupriavidus</taxon>
    </lineage>
</organism>
<dbReference type="Gene3D" id="1.10.443.10">
    <property type="entry name" value="Intergrase catalytic core"/>
    <property type="match status" value="1"/>
</dbReference>
<keyword evidence="5" id="KW-1185">Reference proteome</keyword>
<reference evidence="4 5" key="1">
    <citation type="submission" date="2021-08" db="EMBL/GenBank/DDBJ databases">
        <authorList>
            <person name="Peeters C."/>
        </authorList>
    </citation>
    <scope>NUCLEOTIDE SEQUENCE [LARGE SCALE GENOMIC DNA]</scope>
    <source>
        <strain evidence="4 5">LMG 23994</strain>
    </source>
</reference>
<accession>A0ABM8Y4K7</accession>
<evidence type="ECO:0000259" key="3">
    <source>
        <dbReference type="PROSITE" id="PS51898"/>
    </source>
</evidence>
<dbReference type="CDD" id="cd00797">
    <property type="entry name" value="INT_RitB_C_like"/>
    <property type="match status" value="1"/>
</dbReference>
<proteinExistence type="predicted"/>
<dbReference type="PANTHER" id="PTHR30349:SF64">
    <property type="entry name" value="PROPHAGE INTEGRASE INTD-RELATED"/>
    <property type="match status" value="1"/>
</dbReference>
<name>A0ABM8Y4K7_9BURK</name>
<comment type="caution">
    <text evidence="4">The sequence shown here is derived from an EMBL/GenBank/DDBJ whole genome shotgun (WGS) entry which is preliminary data.</text>
</comment>
<gene>
    <name evidence="4" type="primary">xerC_19</name>
    <name evidence="4" type="ORF">LMG23994_07155</name>
</gene>
<dbReference type="Proteomes" id="UP000701702">
    <property type="component" value="Unassembled WGS sequence"/>
</dbReference>
<protein>
    <submittedName>
        <fullName evidence="4">Tyrosine recombinase XerC</fullName>
    </submittedName>
</protein>
<dbReference type="InterPro" id="IPR002104">
    <property type="entry name" value="Integrase_catalytic"/>
</dbReference>
<dbReference type="InterPro" id="IPR050090">
    <property type="entry name" value="Tyrosine_recombinase_XerCD"/>
</dbReference>
<feature type="domain" description="Tyr recombinase" evidence="3">
    <location>
        <begin position="1"/>
        <end position="159"/>
    </location>
</feature>